<evidence type="ECO:0000256" key="5">
    <source>
        <dbReference type="ARBA" id="ARBA00024042"/>
    </source>
</evidence>
<dbReference type="OrthoDB" id="9770452at2"/>
<feature type="binding site" evidence="7">
    <location>
        <begin position="306"/>
        <end position="307"/>
    </location>
    <ligand>
        <name>FMN</name>
        <dbReference type="ChEBI" id="CHEBI:58210"/>
    </ligand>
</feature>
<feature type="binding site" evidence="7">
    <location>
        <position position="250"/>
    </location>
    <ligand>
        <name>FMN</name>
        <dbReference type="ChEBI" id="CHEBI:58210"/>
    </ligand>
</feature>
<evidence type="ECO:0000313" key="10">
    <source>
        <dbReference type="Proteomes" id="UP000240739"/>
    </source>
</evidence>
<dbReference type="RefSeq" id="WP_107571153.1">
    <property type="nucleotide sequence ID" value="NZ_PYYB01000004.1"/>
</dbReference>
<feature type="binding site" evidence="7">
    <location>
        <position position="26"/>
    </location>
    <ligand>
        <name>glyoxylate</name>
        <dbReference type="ChEBI" id="CHEBI:36655"/>
    </ligand>
</feature>
<dbReference type="InterPro" id="IPR013785">
    <property type="entry name" value="Aldolase_TIM"/>
</dbReference>
<dbReference type="SUPFAM" id="SSF51395">
    <property type="entry name" value="FMN-linked oxidoreductases"/>
    <property type="match status" value="1"/>
</dbReference>
<keyword evidence="2 7" id="KW-0285">Flavoprotein</keyword>
<dbReference type="GO" id="GO:0010181">
    <property type="term" value="F:FMN binding"/>
    <property type="evidence" value="ECO:0007669"/>
    <property type="project" value="InterPro"/>
</dbReference>
<dbReference type="Proteomes" id="UP000240739">
    <property type="component" value="Unassembled WGS sequence"/>
</dbReference>
<dbReference type="PANTHER" id="PTHR10578">
    <property type="entry name" value="S -2-HYDROXY-ACID OXIDASE-RELATED"/>
    <property type="match status" value="1"/>
</dbReference>
<feature type="binding site" evidence="7">
    <location>
        <position position="130"/>
    </location>
    <ligand>
        <name>FMN</name>
        <dbReference type="ChEBI" id="CHEBI:58210"/>
    </ligand>
</feature>
<evidence type="ECO:0000256" key="7">
    <source>
        <dbReference type="PIRSR" id="PIRSR000138-2"/>
    </source>
</evidence>
<dbReference type="Gene3D" id="3.20.20.70">
    <property type="entry name" value="Aldolase class I"/>
    <property type="match status" value="1"/>
</dbReference>
<evidence type="ECO:0000256" key="6">
    <source>
        <dbReference type="PIRSR" id="PIRSR000138-1"/>
    </source>
</evidence>
<feature type="binding site" evidence="7">
    <location>
        <begin position="283"/>
        <end position="287"/>
    </location>
    <ligand>
        <name>FMN</name>
        <dbReference type="ChEBI" id="CHEBI:58210"/>
    </ligand>
</feature>
<evidence type="ECO:0000259" key="8">
    <source>
        <dbReference type="PROSITE" id="PS51349"/>
    </source>
</evidence>
<dbReference type="PROSITE" id="PS51349">
    <property type="entry name" value="FMN_HYDROXY_ACID_DH_2"/>
    <property type="match status" value="1"/>
</dbReference>
<dbReference type="GO" id="GO:0005737">
    <property type="term" value="C:cytoplasm"/>
    <property type="evidence" value="ECO:0007669"/>
    <property type="project" value="UniProtKB-ARBA"/>
</dbReference>
<evidence type="ECO:0000256" key="3">
    <source>
        <dbReference type="ARBA" id="ARBA00022643"/>
    </source>
</evidence>
<keyword evidence="10" id="KW-1185">Reference proteome</keyword>
<feature type="binding site" evidence="7">
    <location>
        <position position="228"/>
    </location>
    <ligand>
        <name>FMN</name>
        <dbReference type="ChEBI" id="CHEBI:58210"/>
    </ligand>
</feature>
<gene>
    <name evidence="9" type="ORF">C7Y72_21010</name>
</gene>
<protein>
    <submittedName>
        <fullName evidence="9">Alpha-hydroxy-acid oxidizing enzyme</fullName>
    </submittedName>
</protein>
<name>A0A2T4UCX3_9ACTN</name>
<dbReference type="FunFam" id="3.20.20.70:FF:000056">
    <property type="entry name" value="hydroxyacid oxidase 2"/>
    <property type="match status" value="1"/>
</dbReference>
<feature type="domain" description="FMN hydroxy acid dehydrogenase" evidence="8">
    <location>
        <begin position="1"/>
        <end position="354"/>
    </location>
</feature>
<dbReference type="InterPro" id="IPR037396">
    <property type="entry name" value="FMN_HAD"/>
</dbReference>
<feature type="binding site" evidence="7">
    <location>
        <position position="158"/>
    </location>
    <ligand>
        <name>FMN</name>
        <dbReference type="ChEBI" id="CHEBI:58210"/>
    </ligand>
</feature>
<evidence type="ECO:0000256" key="4">
    <source>
        <dbReference type="ARBA" id="ARBA00023002"/>
    </source>
</evidence>
<dbReference type="PIRSF" id="PIRSF000138">
    <property type="entry name" value="Al-hdrx_acd_dh"/>
    <property type="match status" value="1"/>
</dbReference>
<sequence>MTAQPVNLHDYEALAAERMPPGPHAYYAGAAGDERTLRDNQEAFARHRLLPRCLVDVSGVSAATTVLGTPVSMPVLVAPTALQKLAHPDGEEAMARAAARAGTIMTVSTIATTRPADVAAAAPDAPRWFQVYVLKDRGVTRALVDEAIDSGYRALVLTVDAPRAGRRERDLRAGFSVPPGIDMPAVSAALGSTTGIDAAGFFSLMDLTLTWKDLERLVQDSPVPVLVKGIHHPADADRAVEHGAAGVIVSNHGGRQLDGVPASIDMLGPVVDAVGDRVEVLMDGGVRRGTDVLTALALGARAVLVGRPMLWGLVADGEDGAAHVLELLRAELELGMTLLGTPGPGDVSAAHLAP</sequence>
<feature type="active site" description="Proton acceptor" evidence="6">
    <location>
        <position position="252"/>
    </location>
</feature>
<feature type="binding site" evidence="7">
    <location>
        <begin position="79"/>
        <end position="81"/>
    </location>
    <ligand>
        <name>FMN</name>
        <dbReference type="ChEBI" id="CHEBI:58210"/>
    </ligand>
</feature>
<dbReference type="AlphaFoldDB" id="A0A2T4UCX3"/>
<dbReference type="GO" id="GO:0016491">
    <property type="term" value="F:oxidoreductase activity"/>
    <property type="evidence" value="ECO:0007669"/>
    <property type="project" value="UniProtKB-KW"/>
</dbReference>
<feature type="binding site" evidence="7">
    <location>
        <position position="167"/>
    </location>
    <ligand>
        <name>glyoxylate</name>
        <dbReference type="ChEBI" id="CHEBI:36655"/>
    </ligand>
</feature>
<feature type="binding site" evidence="7">
    <location>
        <position position="132"/>
    </location>
    <ligand>
        <name>glyoxylate</name>
        <dbReference type="ChEBI" id="CHEBI:36655"/>
    </ligand>
</feature>
<comment type="similarity">
    <text evidence="5">Belongs to the FMN-dependent alpha-hydroxy acid dehydrogenase family.</text>
</comment>
<dbReference type="PANTHER" id="PTHR10578:SF107">
    <property type="entry name" value="2-HYDROXYACID OXIDASE 1"/>
    <property type="match status" value="1"/>
</dbReference>
<feature type="binding site" evidence="7">
    <location>
        <position position="255"/>
    </location>
    <ligand>
        <name>glyoxylate</name>
        <dbReference type="ChEBI" id="CHEBI:36655"/>
    </ligand>
</feature>
<comment type="caution">
    <text evidence="9">The sequence shown here is derived from an EMBL/GenBank/DDBJ whole genome shotgun (WGS) entry which is preliminary data.</text>
</comment>
<reference evidence="9 10" key="1">
    <citation type="submission" date="2018-03" db="EMBL/GenBank/DDBJ databases">
        <title>Aquarubrobacter algicola gen. nov., sp. nov., a novel actinobacterium isolated from shallow eutrophic lake during the end of cyanobacterial harmful algal blooms.</title>
        <authorList>
            <person name="Chun S.J."/>
        </authorList>
    </citation>
    <scope>NUCLEOTIDE SEQUENCE [LARGE SCALE GENOMIC DNA]</scope>
    <source>
        <strain evidence="9 10">Seoho-28</strain>
    </source>
</reference>
<evidence type="ECO:0000313" key="9">
    <source>
        <dbReference type="EMBL" id="PTL55052.1"/>
    </source>
</evidence>
<evidence type="ECO:0000256" key="1">
    <source>
        <dbReference type="ARBA" id="ARBA00001917"/>
    </source>
</evidence>
<dbReference type="Pfam" id="PF01070">
    <property type="entry name" value="FMN_dh"/>
    <property type="match status" value="1"/>
</dbReference>
<keyword evidence="3 7" id="KW-0288">FMN</keyword>
<dbReference type="InterPro" id="IPR012133">
    <property type="entry name" value="Alpha-hydoxy_acid_DH_FMN"/>
</dbReference>
<dbReference type="InterPro" id="IPR000262">
    <property type="entry name" value="FMN-dep_DH"/>
</dbReference>
<proteinExistence type="inferred from homology"/>
<dbReference type="PROSITE" id="PS00557">
    <property type="entry name" value="FMN_HYDROXY_ACID_DH_1"/>
    <property type="match status" value="1"/>
</dbReference>
<accession>A0A2T4UCX3</accession>
<dbReference type="CDD" id="cd02809">
    <property type="entry name" value="alpha_hydroxyacid_oxid_FMN"/>
    <property type="match status" value="1"/>
</dbReference>
<feature type="binding site" evidence="7">
    <location>
        <position position="108"/>
    </location>
    <ligand>
        <name>FMN</name>
        <dbReference type="ChEBI" id="CHEBI:58210"/>
    </ligand>
</feature>
<dbReference type="InterPro" id="IPR008259">
    <property type="entry name" value="FMN_hydac_DH_AS"/>
</dbReference>
<comment type="cofactor">
    <cofactor evidence="1">
        <name>FMN</name>
        <dbReference type="ChEBI" id="CHEBI:58210"/>
    </cofactor>
</comment>
<evidence type="ECO:0000256" key="2">
    <source>
        <dbReference type="ARBA" id="ARBA00022630"/>
    </source>
</evidence>
<keyword evidence="4" id="KW-0560">Oxidoreductase</keyword>
<dbReference type="EMBL" id="PYYB01000004">
    <property type="protein sequence ID" value="PTL55052.1"/>
    <property type="molecule type" value="Genomic_DNA"/>
</dbReference>
<organism evidence="9 10">
    <name type="scientific">Paraconexibacter algicola</name>
    <dbReference type="NCBI Taxonomy" id="2133960"/>
    <lineage>
        <taxon>Bacteria</taxon>
        <taxon>Bacillati</taxon>
        <taxon>Actinomycetota</taxon>
        <taxon>Thermoleophilia</taxon>
        <taxon>Solirubrobacterales</taxon>
        <taxon>Paraconexibacteraceae</taxon>
        <taxon>Paraconexibacter</taxon>
    </lineage>
</organism>
<feature type="binding site" evidence="7">
    <location>
        <position position="252"/>
    </location>
    <ligand>
        <name>glyoxylate</name>
        <dbReference type="ChEBI" id="CHEBI:36655"/>
    </ligand>
</feature>